<feature type="transmembrane region" description="Helical" evidence="1">
    <location>
        <begin position="79"/>
        <end position="97"/>
    </location>
</feature>
<sequence>MIGKLFGPPGPHPIFGDPRKNWGWLLGFGVLSTILGVFGLGMLFTLTLASGLAFGLLLAAAGGIQFVDAFKREGWRRTLLQMVVAALYLVVGVFMIMDPLSAAVAVTLVLGSALVVVGVVRIFSALQQKHEKGWKWVLVGGVLSVLFGVFVLVGWPVSGLWVLGLIVAVELMVSGWRYIFYGLAARKVAQRAAEEAVDPR</sequence>
<reference evidence="2 3" key="1">
    <citation type="submission" date="2024-05" db="EMBL/GenBank/DDBJ databases">
        <title>Genome Sequence and Characterization of the New Strain Purple Sulfur Bacterium of Genus Thioalkalicoccus.</title>
        <authorList>
            <person name="Bryantseva I.A."/>
            <person name="Kyndt J.A."/>
            <person name="Imhoff J.F."/>
        </authorList>
    </citation>
    <scope>NUCLEOTIDE SEQUENCE [LARGE SCALE GENOMIC DNA]</scope>
    <source>
        <strain evidence="2 3">Um2</strain>
    </source>
</reference>
<evidence type="ECO:0000313" key="2">
    <source>
        <dbReference type="EMBL" id="MEY6433653.1"/>
    </source>
</evidence>
<feature type="transmembrane region" description="Helical" evidence="1">
    <location>
        <begin position="136"/>
        <end position="155"/>
    </location>
</feature>
<dbReference type="PANTHER" id="PTHR34989">
    <property type="entry name" value="PROTEIN HDED"/>
    <property type="match status" value="1"/>
</dbReference>
<dbReference type="InterPro" id="IPR005325">
    <property type="entry name" value="DUF308_memb"/>
</dbReference>
<dbReference type="PANTHER" id="PTHR34989:SF1">
    <property type="entry name" value="PROTEIN HDED"/>
    <property type="match status" value="1"/>
</dbReference>
<feature type="transmembrane region" description="Helical" evidence="1">
    <location>
        <begin position="21"/>
        <end position="42"/>
    </location>
</feature>
<feature type="transmembrane region" description="Helical" evidence="1">
    <location>
        <begin position="48"/>
        <end position="67"/>
    </location>
</feature>
<feature type="transmembrane region" description="Helical" evidence="1">
    <location>
        <begin position="103"/>
        <end position="124"/>
    </location>
</feature>
<name>A0ABV4BGI8_9GAMM</name>
<gene>
    <name evidence="2" type="ORF">ABC977_14710</name>
</gene>
<evidence type="ECO:0000256" key="1">
    <source>
        <dbReference type="SAM" id="Phobius"/>
    </source>
</evidence>
<keyword evidence="1" id="KW-1133">Transmembrane helix</keyword>
<keyword evidence="1" id="KW-0472">Membrane</keyword>
<feature type="transmembrane region" description="Helical" evidence="1">
    <location>
        <begin position="161"/>
        <end position="181"/>
    </location>
</feature>
<dbReference type="EMBL" id="JBDKXB010000025">
    <property type="protein sequence ID" value="MEY6433653.1"/>
    <property type="molecule type" value="Genomic_DNA"/>
</dbReference>
<dbReference type="RefSeq" id="WP_369668039.1">
    <property type="nucleotide sequence ID" value="NZ_JBDKXB010000025.1"/>
</dbReference>
<accession>A0ABV4BGI8</accession>
<keyword evidence="3" id="KW-1185">Reference proteome</keyword>
<organism evidence="2 3">
    <name type="scientific">Thioalkalicoccus limnaeus</name>
    <dbReference type="NCBI Taxonomy" id="120681"/>
    <lineage>
        <taxon>Bacteria</taxon>
        <taxon>Pseudomonadati</taxon>
        <taxon>Pseudomonadota</taxon>
        <taxon>Gammaproteobacteria</taxon>
        <taxon>Chromatiales</taxon>
        <taxon>Chromatiaceae</taxon>
        <taxon>Thioalkalicoccus</taxon>
    </lineage>
</organism>
<keyword evidence="1" id="KW-0812">Transmembrane</keyword>
<comment type="caution">
    <text evidence="2">The sequence shown here is derived from an EMBL/GenBank/DDBJ whole genome shotgun (WGS) entry which is preliminary data.</text>
</comment>
<evidence type="ECO:0000313" key="3">
    <source>
        <dbReference type="Proteomes" id="UP001564408"/>
    </source>
</evidence>
<dbReference type="Pfam" id="PF03729">
    <property type="entry name" value="DUF308"/>
    <property type="match status" value="1"/>
</dbReference>
<dbReference type="Proteomes" id="UP001564408">
    <property type="component" value="Unassembled WGS sequence"/>
</dbReference>
<proteinExistence type="predicted"/>
<dbReference type="InterPro" id="IPR052712">
    <property type="entry name" value="Acid_resist_chaperone_HdeD"/>
</dbReference>
<protein>
    <submittedName>
        <fullName evidence="2">HdeD family acid-resistance protein</fullName>
    </submittedName>
</protein>